<dbReference type="EMBL" id="BMGD01000005">
    <property type="protein sequence ID" value="GGB71848.1"/>
    <property type="molecule type" value="Genomic_DNA"/>
</dbReference>
<evidence type="ECO:0000256" key="1">
    <source>
        <dbReference type="SAM" id="MobiDB-lite"/>
    </source>
</evidence>
<proteinExistence type="predicted"/>
<gene>
    <name evidence="2" type="ORF">GCM10010833_28800</name>
</gene>
<dbReference type="Proteomes" id="UP000614261">
    <property type="component" value="Unassembled WGS sequence"/>
</dbReference>
<comment type="caution">
    <text evidence="2">The sequence shown here is derived from an EMBL/GenBank/DDBJ whole genome shotgun (WGS) entry which is preliminary data.</text>
</comment>
<reference evidence="3" key="1">
    <citation type="journal article" date="2019" name="Int. J. Syst. Evol. Microbiol.">
        <title>The Global Catalogue of Microorganisms (GCM) 10K type strain sequencing project: providing services to taxonomists for standard genome sequencing and annotation.</title>
        <authorList>
            <consortium name="The Broad Institute Genomics Platform"/>
            <consortium name="The Broad Institute Genome Sequencing Center for Infectious Disease"/>
            <person name="Wu L."/>
            <person name="Ma J."/>
        </authorList>
    </citation>
    <scope>NUCLEOTIDE SEQUENCE [LARGE SCALE GENOMIC DNA]</scope>
    <source>
        <strain evidence="3">CGMCC 1.12851</strain>
    </source>
</reference>
<protein>
    <submittedName>
        <fullName evidence="2">Uncharacterized protein</fullName>
    </submittedName>
</protein>
<sequence>MTKISRTESGSEMIERRFHANPWRTRACVKQPAGNNSSPFLRAVGSQCSKDGKPGGAGNEGKAARGASLIRNAGCDVSPQRQLLVVA</sequence>
<keyword evidence="3" id="KW-1185">Reference proteome</keyword>
<evidence type="ECO:0000313" key="3">
    <source>
        <dbReference type="Proteomes" id="UP000614261"/>
    </source>
</evidence>
<name>A0ABQ1JNX9_9SPHN</name>
<accession>A0ABQ1JNX9</accession>
<feature type="region of interest" description="Disordered" evidence="1">
    <location>
        <begin position="32"/>
        <end position="63"/>
    </location>
</feature>
<organism evidence="2 3">
    <name type="scientific">Blastomonas aquatica</name>
    <dbReference type="NCBI Taxonomy" id="1510276"/>
    <lineage>
        <taxon>Bacteria</taxon>
        <taxon>Pseudomonadati</taxon>
        <taxon>Pseudomonadota</taxon>
        <taxon>Alphaproteobacteria</taxon>
        <taxon>Sphingomonadales</taxon>
        <taxon>Sphingomonadaceae</taxon>
        <taxon>Blastomonas</taxon>
    </lineage>
</organism>
<evidence type="ECO:0000313" key="2">
    <source>
        <dbReference type="EMBL" id="GGB71848.1"/>
    </source>
</evidence>